<reference evidence="1" key="1">
    <citation type="thesis" date="2020" institute="ProQuest LLC" country="789 East Eisenhower Parkway, Ann Arbor, MI, USA">
        <title>Comparative Genomics and Chromosome Evolution.</title>
        <authorList>
            <person name="Mudd A.B."/>
        </authorList>
    </citation>
    <scope>NUCLEOTIDE SEQUENCE</scope>
    <source>
        <strain evidence="1">237g6f4</strain>
        <tissue evidence="1">Blood</tissue>
    </source>
</reference>
<accession>A0AAV6YN57</accession>
<protein>
    <submittedName>
        <fullName evidence="1">Uncharacterized protein</fullName>
    </submittedName>
</protein>
<gene>
    <name evidence="1" type="ORF">GDO81_026008</name>
</gene>
<sequence length="98" mass="11223">MLKRKESLNKMTHNKAKQLENIIGRKITETYKLKKLLNPWRWEKSGTHSACISRPHRVNTISCISYCFIRSLSSGFRTSHSLISPQGHSGLAKVLMRG</sequence>
<dbReference type="EMBL" id="WNYA01040616">
    <property type="protein sequence ID" value="KAG8536612.1"/>
    <property type="molecule type" value="Genomic_DNA"/>
</dbReference>
<name>A0AAV6YN57_ENGPU</name>
<keyword evidence="2" id="KW-1185">Reference proteome</keyword>
<evidence type="ECO:0000313" key="2">
    <source>
        <dbReference type="Proteomes" id="UP000824782"/>
    </source>
</evidence>
<proteinExistence type="predicted"/>
<dbReference type="Proteomes" id="UP000824782">
    <property type="component" value="Unassembled WGS sequence"/>
</dbReference>
<comment type="caution">
    <text evidence="1">The sequence shown here is derived from an EMBL/GenBank/DDBJ whole genome shotgun (WGS) entry which is preliminary data.</text>
</comment>
<organism evidence="1 2">
    <name type="scientific">Engystomops pustulosus</name>
    <name type="common">Tungara frog</name>
    <name type="synonym">Physalaemus pustulosus</name>
    <dbReference type="NCBI Taxonomy" id="76066"/>
    <lineage>
        <taxon>Eukaryota</taxon>
        <taxon>Metazoa</taxon>
        <taxon>Chordata</taxon>
        <taxon>Craniata</taxon>
        <taxon>Vertebrata</taxon>
        <taxon>Euteleostomi</taxon>
        <taxon>Amphibia</taxon>
        <taxon>Batrachia</taxon>
        <taxon>Anura</taxon>
        <taxon>Neobatrachia</taxon>
        <taxon>Hyloidea</taxon>
        <taxon>Leptodactylidae</taxon>
        <taxon>Leiuperinae</taxon>
        <taxon>Engystomops</taxon>
    </lineage>
</organism>
<dbReference type="AlphaFoldDB" id="A0AAV6YN57"/>
<evidence type="ECO:0000313" key="1">
    <source>
        <dbReference type="EMBL" id="KAG8536612.1"/>
    </source>
</evidence>